<sequence>MTTNGNIAITGVPTTRGSDGSVPIRRELRDMQQNYPDHFNLLILSLKNFQALYEQSLWNSVQTRQILEAAETFRAPYYDWASQPPAGGSAFPSILTSLNITIVDVDGNNKSTSNPLYPFTFHPVNPVRGDFPCQWTQYPDTVRYPRGLTSHDSRIAPILSNELASLRSNMSFCSPTQTLMPLVSTNGIQTPK</sequence>
<gene>
    <name evidence="3" type="ORF">QBC38DRAFT_499996</name>
</gene>
<proteinExistence type="predicted"/>
<feature type="domain" description="Tyrosinase copper-binding" evidence="2">
    <location>
        <begin position="49"/>
        <end position="148"/>
    </location>
</feature>
<name>A0AAN7BNZ5_9PEZI</name>
<reference evidence="3" key="2">
    <citation type="submission" date="2023-05" db="EMBL/GenBank/DDBJ databases">
        <authorList>
            <consortium name="Lawrence Berkeley National Laboratory"/>
            <person name="Steindorff A."/>
            <person name="Hensen N."/>
            <person name="Bonometti L."/>
            <person name="Westerberg I."/>
            <person name="Brannstrom I.O."/>
            <person name="Guillou S."/>
            <person name="Cros-Aarteil S."/>
            <person name="Calhoun S."/>
            <person name="Haridas S."/>
            <person name="Kuo A."/>
            <person name="Mondo S."/>
            <person name="Pangilinan J."/>
            <person name="Riley R."/>
            <person name="Labutti K."/>
            <person name="Andreopoulos B."/>
            <person name="Lipzen A."/>
            <person name="Chen C."/>
            <person name="Yanf M."/>
            <person name="Daum C."/>
            <person name="Ng V."/>
            <person name="Clum A."/>
            <person name="Ohm R."/>
            <person name="Martin F."/>
            <person name="Silar P."/>
            <person name="Natvig D."/>
            <person name="Lalanne C."/>
            <person name="Gautier V."/>
            <person name="Ament-Velasquez S.L."/>
            <person name="Kruys A."/>
            <person name="Hutchinson M.I."/>
            <person name="Powell A.J."/>
            <person name="Barry K."/>
            <person name="Miller A.N."/>
            <person name="Grigoriev I.V."/>
            <person name="Debuchy R."/>
            <person name="Gladieux P."/>
            <person name="Thoren M.H."/>
            <person name="Johannesson H."/>
        </authorList>
    </citation>
    <scope>NUCLEOTIDE SEQUENCE</scope>
    <source>
        <strain evidence="3">CBS 990.96</strain>
    </source>
</reference>
<comment type="caution">
    <text evidence="3">The sequence shown here is derived from an EMBL/GenBank/DDBJ whole genome shotgun (WGS) entry which is preliminary data.</text>
</comment>
<reference evidence="3" key="1">
    <citation type="journal article" date="2023" name="Mol. Phylogenet. Evol.">
        <title>Genome-scale phylogeny and comparative genomics of the fungal order Sordariales.</title>
        <authorList>
            <person name="Hensen N."/>
            <person name="Bonometti L."/>
            <person name="Westerberg I."/>
            <person name="Brannstrom I.O."/>
            <person name="Guillou S."/>
            <person name="Cros-Aarteil S."/>
            <person name="Calhoun S."/>
            <person name="Haridas S."/>
            <person name="Kuo A."/>
            <person name="Mondo S."/>
            <person name="Pangilinan J."/>
            <person name="Riley R."/>
            <person name="LaButti K."/>
            <person name="Andreopoulos B."/>
            <person name="Lipzen A."/>
            <person name="Chen C."/>
            <person name="Yan M."/>
            <person name="Daum C."/>
            <person name="Ng V."/>
            <person name="Clum A."/>
            <person name="Steindorff A."/>
            <person name="Ohm R.A."/>
            <person name="Martin F."/>
            <person name="Silar P."/>
            <person name="Natvig D.O."/>
            <person name="Lalanne C."/>
            <person name="Gautier V."/>
            <person name="Ament-Velasquez S.L."/>
            <person name="Kruys A."/>
            <person name="Hutchinson M.I."/>
            <person name="Powell A.J."/>
            <person name="Barry K."/>
            <person name="Miller A.N."/>
            <person name="Grigoriev I.V."/>
            <person name="Debuchy R."/>
            <person name="Gladieux P."/>
            <person name="Hiltunen Thoren M."/>
            <person name="Johannesson H."/>
        </authorList>
    </citation>
    <scope>NUCLEOTIDE SEQUENCE</scope>
    <source>
        <strain evidence="3">CBS 990.96</strain>
    </source>
</reference>
<evidence type="ECO:0000313" key="3">
    <source>
        <dbReference type="EMBL" id="KAK4226827.1"/>
    </source>
</evidence>
<dbReference type="Proteomes" id="UP001301958">
    <property type="component" value="Unassembled WGS sequence"/>
</dbReference>
<keyword evidence="4" id="KW-1185">Reference proteome</keyword>
<feature type="region of interest" description="Disordered" evidence="1">
    <location>
        <begin position="1"/>
        <end position="22"/>
    </location>
</feature>
<dbReference type="InterPro" id="IPR008922">
    <property type="entry name" value="Di-copper_centre_dom_sf"/>
</dbReference>
<feature type="compositionally biased region" description="Polar residues" evidence="1">
    <location>
        <begin position="1"/>
        <end position="18"/>
    </location>
</feature>
<dbReference type="SUPFAM" id="SSF48056">
    <property type="entry name" value="Di-copper centre-containing domain"/>
    <property type="match status" value="1"/>
</dbReference>
<dbReference type="EMBL" id="MU865341">
    <property type="protein sequence ID" value="KAK4226827.1"/>
    <property type="molecule type" value="Genomic_DNA"/>
</dbReference>
<dbReference type="GO" id="GO:0016491">
    <property type="term" value="F:oxidoreductase activity"/>
    <property type="evidence" value="ECO:0007669"/>
    <property type="project" value="InterPro"/>
</dbReference>
<dbReference type="Gene3D" id="1.10.1280.10">
    <property type="entry name" value="Di-copper center containing domain from catechol oxidase"/>
    <property type="match status" value="2"/>
</dbReference>
<dbReference type="InterPro" id="IPR002227">
    <property type="entry name" value="Tyrosinase_Cu-bd"/>
</dbReference>
<evidence type="ECO:0000256" key="1">
    <source>
        <dbReference type="SAM" id="MobiDB-lite"/>
    </source>
</evidence>
<dbReference type="AlphaFoldDB" id="A0AAN7BNZ5"/>
<evidence type="ECO:0000259" key="2">
    <source>
        <dbReference type="Pfam" id="PF00264"/>
    </source>
</evidence>
<protein>
    <recommendedName>
        <fullName evidence="2">Tyrosinase copper-binding domain-containing protein</fullName>
    </recommendedName>
</protein>
<accession>A0AAN7BNZ5</accession>
<organism evidence="3 4">
    <name type="scientific">Podospora fimiseda</name>
    <dbReference type="NCBI Taxonomy" id="252190"/>
    <lineage>
        <taxon>Eukaryota</taxon>
        <taxon>Fungi</taxon>
        <taxon>Dikarya</taxon>
        <taxon>Ascomycota</taxon>
        <taxon>Pezizomycotina</taxon>
        <taxon>Sordariomycetes</taxon>
        <taxon>Sordariomycetidae</taxon>
        <taxon>Sordariales</taxon>
        <taxon>Podosporaceae</taxon>
        <taxon>Podospora</taxon>
    </lineage>
</organism>
<evidence type="ECO:0000313" key="4">
    <source>
        <dbReference type="Proteomes" id="UP001301958"/>
    </source>
</evidence>
<dbReference type="Pfam" id="PF00264">
    <property type="entry name" value="Tyrosinase"/>
    <property type="match status" value="1"/>
</dbReference>